<evidence type="ECO:0000313" key="1">
    <source>
        <dbReference type="EMBL" id="MDR6241003.1"/>
    </source>
</evidence>
<dbReference type="Proteomes" id="UP001185092">
    <property type="component" value="Unassembled WGS sequence"/>
</dbReference>
<dbReference type="EMBL" id="JAVDQD010000006">
    <property type="protein sequence ID" value="MDR6241003.1"/>
    <property type="molecule type" value="Genomic_DNA"/>
</dbReference>
<evidence type="ECO:0000313" key="2">
    <source>
        <dbReference type="Proteomes" id="UP001185092"/>
    </source>
</evidence>
<protein>
    <submittedName>
        <fullName evidence="1">Uncharacterized protein</fullName>
    </submittedName>
</protein>
<comment type="caution">
    <text evidence="1">The sequence shown here is derived from an EMBL/GenBank/DDBJ whole genome shotgun (WGS) entry which is preliminary data.</text>
</comment>
<proteinExistence type="predicted"/>
<sequence>MKKIQVHKTLSYTSSISIKADGNTIWDNITNVQIEQFSDPIIFKILGIPKPLKAEIITREMGGKRIAYFDSGKRFLQEITTWSPNTKYSFDFNPEKGFIVGHVFDIADGVFRILSGNYVLSKTGESITLELTTSYSLDRRIYFLLNTPVLIILKIFQRYLLTSIKENCE</sequence>
<gene>
    <name evidence="1" type="ORF">HNQ88_004079</name>
</gene>
<name>A0AAE4BUQ1_9BACT</name>
<organism evidence="1 2">
    <name type="scientific">Aureibacter tunicatorum</name>
    <dbReference type="NCBI Taxonomy" id="866807"/>
    <lineage>
        <taxon>Bacteria</taxon>
        <taxon>Pseudomonadati</taxon>
        <taxon>Bacteroidota</taxon>
        <taxon>Cytophagia</taxon>
        <taxon>Cytophagales</taxon>
        <taxon>Persicobacteraceae</taxon>
        <taxon>Aureibacter</taxon>
    </lineage>
</organism>
<reference evidence="1" key="1">
    <citation type="submission" date="2023-07" db="EMBL/GenBank/DDBJ databases">
        <title>Genomic Encyclopedia of Type Strains, Phase IV (KMG-IV): sequencing the most valuable type-strain genomes for metagenomic binning, comparative biology and taxonomic classification.</title>
        <authorList>
            <person name="Goeker M."/>
        </authorList>
    </citation>
    <scope>NUCLEOTIDE SEQUENCE</scope>
    <source>
        <strain evidence="1">DSM 26174</strain>
    </source>
</reference>
<dbReference type="RefSeq" id="WP_309941431.1">
    <property type="nucleotide sequence ID" value="NZ_AP025305.1"/>
</dbReference>
<dbReference type="AlphaFoldDB" id="A0AAE4BUQ1"/>
<accession>A0AAE4BUQ1</accession>
<keyword evidence="2" id="KW-1185">Reference proteome</keyword>